<evidence type="ECO:0000256" key="6">
    <source>
        <dbReference type="PROSITE-ProRule" id="PRU00409"/>
    </source>
</evidence>
<feature type="region of interest" description="Disordered" evidence="7">
    <location>
        <begin position="359"/>
        <end position="378"/>
    </location>
</feature>
<name>A0ABQ6ITC1_9MICO</name>
<dbReference type="InterPro" id="IPR000089">
    <property type="entry name" value="Biotin_lipoyl"/>
</dbReference>
<evidence type="ECO:0000256" key="2">
    <source>
        <dbReference type="ARBA" id="ARBA00022598"/>
    </source>
</evidence>
<evidence type="ECO:0000256" key="1">
    <source>
        <dbReference type="ARBA" id="ARBA00013263"/>
    </source>
</evidence>
<dbReference type="InterPro" id="IPR050856">
    <property type="entry name" value="Biotin_carboxylase_complex"/>
</dbReference>
<feature type="region of interest" description="Disordered" evidence="7">
    <location>
        <begin position="388"/>
        <end position="409"/>
    </location>
</feature>
<dbReference type="InterPro" id="IPR011053">
    <property type="entry name" value="Single_hybrid_motif"/>
</dbReference>
<organism evidence="11 12">
    <name type="scientific">Mobilicoccus caccae</name>
    <dbReference type="NCBI Taxonomy" id="1859295"/>
    <lineage>
        <taxon>Bacteria</taxon>
        <taxon>Bacillati</taxon>
        <taxon>Actinomycetota</taxon>
        <taxon>Actinomycetes</taxon>
        <taxon>Micrococcales</taxon>
        <taxon>Dermatophilaceae</taxon>
        <taxon>Mobilicoccus</taxon>
    </lineage>
</organism>
<dbReference type="InterPro" id="IPR005482">
    <property type="entry name" value="Biotin_COase_C"/>
</dbReference>
<dbReference type="PROSITE" id="PS50968">
    <property type="entry name" value="BIOTINYL_LIPOYL"/>
    <property type="match status" value="1"/>
</dbReference>
<dbReference type="Pfam" id="PF02785">
    <property type="entry name" value="Biotin_carb_C"/>
    <property type="match status" value="1"/>
</dbReference>
<accession>A0ABQ6ITC1</accession>
<dbReference type="SMART" id="SM00878">
    <property type="entry name" value="Biotin_carb_C"/>
    <property type="match status" value="1"/>
</dbReference>
<dbReference type="Pfam" id="PF02786">
    <property type="entry name" value="CPSase_L_D2"/>
    <property type="match status" value="1"/>
</dbReference>
<evidence type="ECO:0000256" key="7">
    <source>
        <dbReference type="SAM" id="MobiDB-lite"/>
    </source>
</evidence>
<evidence type="ECO:0000256" key="4">
    <source>
        <dbReference type="ARBA" id="ARBA00022840"/>
    </source>
</evidence>
<evidence type="ECO:0000313" key="12">
    <source>
        <dbReference type="Proteomes" id="UP001157126"/>
    </source>
</evidence>
<keyword evidence="3 6" id="KW-0547">Nucleotide-binding</keyword>
<evidence type="ECO:0000259" key="10">
    <source>
        <dbReference type="PROSITE" id="PS50979"/>
    </source>
</evidence>
<dbReference type="Pfam" id="PF00364">
    <property type="entry name" value="Biotin_lipoyl"/>
    <property type="match status" value="1"/>
</dbReference>
<dbReference type="SUPFAM" id="SSF56059">
    <property type="entry name" value="Glutathione synthetase ATP-binding domain-like"/>
    <property type="match status" value="1"/>
</dbReference>
<dbReference type="SUPFAM" id="SSF51230">
    <property type="entry name" value="Single hybrid motif"/>
    <property type="match status" value="1"/>
</dbReference>
<comment type="caution">
    <text evidence="11">The sequence shown here is derived from an EMBL/GenBank/DDBJ whole genome shotgun (WGS) entry which is preliminary data.</text>
</comment>
<dbReference type="InterPro" id="IPR011761">
    <property type="entry name" value="ATP-grasp"/>
</dbReference>
<dbReference type="SUPFAM" id="SSF51246">
    <property type="entry name" value="Rudiment single hybrid motif"/>
    <property type="match status" value="1"/>
</dbReference>
<protein>
    <recommendedName>
        <fullName evidence="1">biotin carboxylase</fullName>
        <ecNumber evidence="1">6.3.4.14</ecNumber>
    </recommendedName>
</protein>
<keyword evidence="2" id="KW-0436">Ligase</keyword>
<evidence type="ECO:0000259" key="9">
    <source>
        <dbReference type="PROSITE" id="PS50975"/>
    </source>
</evidence>
<keyword evidence="12" id="KW-1185">Reference proteome</keyword>
<reference evidence="12" key="1">
    <citation type="journal article" date="2019" name="Int. J. Syst. Evol. Microbiol.">
        <title>The Global Catalogue of Microorganisms (GCM) 10K type strain sequencing project: providing services to taxonomists for standard genome sequencing and annotation.</title>
        <authorList>
            <consortium name="The Broad Institute Genomics Platform"/>
            <consortium name="The Broad Institute Genome Sequencing Center for Infectious Disease"/>
            <person name="Wu L."/>
            <person name="Ma J."/>
        </authorList>
    </citation>
    <scope>NUCLEOTIDE SEQUENCE [LARGE SCALE GENOMIC DNA]</scope>
    <source>
        <strain evidence="12">NBRC 113072</strain>
    </source>
</reference>
<feature type="domain" description="ATP-grasp" evidence="9">
    <location>
        <begin position="2"/>
        <end position="123"/>
    </location>
</feature>
<keyword evidence="4 6" id="KW-0067">ATP-binding</keyword>
<evidence type="ECO:0000259" key="8">
    <source>
        <dbReference type="PROSITE" id="PS50968"/>
    </source>
</evidence>
<dbReference type="PANTHER" id="PTHR18866:SF33">
    <property type="entry name" value="METHYLCROTONOYL-COA CARBOXYLASE SUBUNIT ALPHA, MITOCHONDRIAL-RELATED"/>
    <property type="match status" value="1"/>
</dbReference>
<dbReference type="Gene3D" id="2.40.50.100">
    <property type="match status" value="1"/>
</dbReference>
<proteinExistence type="predicted"/>
<dbReference type="InterPro" id="IPR029045">
    <property type="entry name" value="ClpP/crotonase-like_dom_sf"/>
</dbReference>
<dbReference type="PROSITE" id="PS50979">
    <property type="entry name" value="BC"/>
    <property type="match status" value="1"/>
</dbReference>
<dbReference type="EMBL" id="BSUO01000001">
    <property type="protein sequence ID" value="GMA40620.1"/>
    <property type="molecule type" value="Genomic_DNA"/>
</dbReference>
<feature type="compositionally biased region" description="Basic and acidic residues" evidence="7">
    <location>
        <begin position="388"/>
        <end position="404"/>
    </location>
</feature>
<dbReference type="Gene3D" id="3.90.226.10">
    <property type="entry name" value="2-enoyl-CoA Hydratase, Chain A, domain 1"/>
    <property type="match status" value="1"/>
</dbReference>
<dbReference type="SUPFAM" id="SSF52096">
    <property type="entry name" value="ClpP/crotonase"/>
    <property type="match status" value="1"/>
</dbReference>
<dbReference type="PANTHER" id="PTHR18866">
    <property type="entry name" value="CARBOXYLASE:PYRUVATE/ACETYL-COA/PROPIONYL-COA CARBOXYLASE"/>
    <property type="match status" value="1"/>
</dbReference>
<dbReference type="InterPro" id="IPR005479">
    <property type="entry name" value="CPAse_ATP-bd"/>
</dbReference>
<sequence>MEVFAEEYLEHARHIEVQVARDRHGTAVTLGDRDCSLQRRHQKVVEFAPAVLEDAVREGMHASAVAVVDRAELVGLATVEYLWAPGSGRWTLLEVNPRLQVEHTITEEVTGADLVRGQIRLALGEDVAVAGLVAEPVPGRRSLQCRVTAEDVTATGWAPATGIVSDLVLPSGGGTRVDTHLTAGTEVTGDYDPLLAKIVVTTDGDPAGLLSRARAALAETSISGLPTTLPILRAILASVRLDGDDYDTGLLDRSLADLVELAKEHGDPSDTRPGADVDADRGDTARLVEQGWLVSRTGGTVTAVEVDEGQDVEAGGLLVLVEAMKMEQPITATAPGRIVELAVAVGDTLRAGDPVVRLEHDGDHDGDAGEGQDIDPADVRPDLAALLERRATTRDDARPSAVEKRRARGRTARENVADLCRGGDLVEYGTLAIAAQRRRRDHGDLVAKTPGDGMVAGLARLLGEEFADSSPEVAVIAYDYTVLAGTQGQINHAKTDRVLELAERRGYPVVIFAEGAGAPR</sequence>
<evidence type="ECO:0000256" key="3">
    <source>
        <dbReference type="ARBA" id="ARBA00022741"/>
    </source>
</evidence>
<gene>
    <name evidence="11" type="ORF">GCM10025883_26650</name>
</gene>
<dbReference type="Gene3D" id="3.30.470.20">
    <property type="entry name" value="ATP-grasp fold, B domain"/>
    <property type="match status" value="1"/>
</dbReference>
<dbReference type="InterPro" id="IPR011054">
    <property type="entry name" value="Rudment_hybrid_motif"/>
</dbReference>
<dbReference type="EC" id="6.3.4.14" evidence="1"/>
<feature type="domain" description="Biotin carboxylation" evidence="10">
    <location>
        <begin position="1"/>
        <end position="256"/>
    </location>
</feature>
<feature type="domain" description="Lipoyl-binding" evidence="8">
    <location>
        <begin position="278"/>
        <end position="359"/>
    </location>
</feature>
<dbReference type="PROSITE" id="PS00867">
    <property type="entry name" value="CPSASE_2"/>
    <property type="match status" value="1"/>
</dbReference>
<evidence type="ECO:0000313" key="11">
    <source>
        <dbReference type="EMBL" id="GMA40620.1"/>
    </source>
</evidence>
<dbReference type="Proteomes" id="UP001157126">
    <property type="component" value="Unassembled WGS sequence"/>
</dbReference>
<dbReference type="CDD" id="cd06850">
    <property type="entry name" value="biotinyl_domain"/>
    <property type="match status" value="1"/>
</dbReference>
<dbReference type="PROSITE" id="PS50975">
    <property type="entry name" value="ATP_GRASP"/>
    <property type="match status" value="1"/>
</dbReference>
<keyword evidence="5" id="KW-0092">Biotin</keyword>
<evidence type="ECO:0000256" key="5">
    <source>
        <dbReference type="ARBA" id="ARBA00023267"/>
    </source>
</evidence>
<dbReference type="InterPro" id="IPR011764">
    <property type="entry name" value="Biotin_carboxylation_dom"/>
</dbReference>